<sequence length="209" mass="24142">MEMLCVCIAALLQLKGYSIFIMQPEDACSPAPPLGSYFFLLATICFLWDLNIYPRRFEHMNKRWKLFVELVACIFLAEIATLIIWCGLERVVCFVTQKLIGYLSQGNCKEPLRYWLLGLATTSVGGSLFCFIMEATQQKFGSTWQQLWYMVSSLWRMNSCDRRRTLKACHMAMFPSRRNCENGEEEDEEEEEDDGDEEEGDSEGNQVSD</sequence>
<feature type="region of interest" description="Disordered" evidence="1">
    <location>
        <begin position="179"/>
        <end position="209"/>
    </location>
</feature>
<name>B4JPW5_DROGR</name>
<accession>B4JPW5</accession>
<feature type="transmembrane region" description="Helical" evidence="2">
    <location>
        <begin position="66"/>
        <end position="85"/>
    </location>
</feature>
<dbReference type="HOGENOM" id="CLU_087404_0_0_1"/>
<dbReference type="InParanoid" id="B4JPW5"/>
<dbReference type="AlphaFoldDB" id="B4JPW5"/>
<reference evidence="3 4" key="1">
    <citation type="journal article" date="2007" name="Nature">
        <title>Evolution of genes and genomes on the Drosophila phylogeny.</title>
        <authorList>
            <consortium name="Drosophila 12 Genomes Consortium"/>
            <person name="Clark A.G."/>
            <person name="Eisen M.B."/>
            <person name="Smith D.R."/>
            <person name="Bergman C.M."/>
            <person name="Oliver B."/>
            <person name="Markow T.A."/>
            <person name="Kaufman T.C."/>
            <person name="Kellis M."/>
            <person name="Gelbart W."/>
            <person name="Iyer V.N."/>
            <person name="Pollard D.A."/>
            <person name="Sackton T.B."/>
            <person name="Larracuente A.M."/>
            <person name="Singh N.D."/>
            <person name="Abad J.P."/>
            <person name="Abt D.N."/>
            <person name="Adryan B."/>
            <person name="Aguade M."/>
            <person name="Akashi H."/>
            <person name="Anderson W.W."/>
            <person name="Aquadro C.F."/>
            <person name="Ardell D.H."/>
            <person name="Arguello R."/>
            <person name="Artieri C.G."/>
            <person name="Barbash D.A."/>
            <person name="Barker D."/>
            <person name="Barsanti P."/>
            <person name="Batterham P."/>
            <person name="Batzoglou S."/>
            <person name="Begun D."/>
            <person name="Bhutkar A."/>
            <person name="Blanco E."/>
            <person name="Bosak S.A."/>
            <person name="Bradley R.K."/>
            <person name="Brand A.D."/>
            <person name="Brent M.R."/>
            <person name="Brooks A.N."/>
            <person name="Brown R.H."/>
            <person name="Butlin R.K."/>
            <person name="Caggese C."/>
            <person name="Calvi B.R."/>
            <person name="Bernardo de Carvalho A."/>
            <person name="Caspi A."/>
            <person name="Castrezana S."/>
            <person name="Celniker S.E."/>
            <person name="Chang J.L."/>
            <person name="Chapple C."/>
            <person name="Chatterji S."/>
            <person name="Chinwalla A."/>
            <person name="Civetta A."/>
            <person name="Clifton S.W."/>
            <person name="Comeron J.M."/>
            <person name="Costello J.C."/>
            <person name="Coyne J.A."/>
            <person name="Daub J."/>
            <person name="David R.G."/>
            <person name="Delcher A.L."/>
            <person name="Delehaunty K."/>
            <person name="Do C.B."/>
            <person name="Ebling H."/>
            <person name="Edwards K."/>
            <person name="Eickbush T."/>
            <person name="Evans J.D."/>
            <person name="Filipski A."/>
            <person name="Findeiss S."/>
            <person name="Freyhult E."/>
            <person name="Fulton L."/>
            <person name="Fulton R."/>
            <person name="Garcia A.C."/>
            <person name="Gardiner A."/>
            <person name="Garfield D.A."/>
            <person name="Garvin B.E."/>
            <person name="Gibson G."/>
            <person name="Gilbert D."/>
            <person name="Gnerre S."/>
            <person name="Godfrey J."/>
            <person name="Good R."/>
            <person name="Gotea V."/>
            <person name="Gravely B."/>
            <person name="Greenberg A.J."/>
            <person name="Griffiths-Jones S."/>
            <person name="Gross S."/>
            <person name="Guigo R."/>
            <person name="Gustafson E.A."/>
            <person name="Haerty W."/>
            <person name="Hahn M.W."/>
            <person name="Halligan D.L."/>
            <person name="Halpern A.L."/>
            <person name="Halter G.M."/>
            <person name="Han M.V."/>
            <person name="Heger A."/>
            <person name="Hillier L."/>
            <person name="Hinrichs A.S."/>
            <person name="Holmes I."/>
            <person name="Hoskins R.A."/>
            <person name="Hubisz M.J."/>
            <person name="Hultmark D."/>
            <person name="Huntley M.A."/>
            <person name="Jaffe D.B."/>
            <person name="Jagadeeshan S."/>
            <person name="Jeck W.R."/>
            <person name="Johnson J."/>
            <person name="Jones C.D."/>
            <person name="Jordan W.C."/>
            <person name="Karpen G.H."/>
            <person name="Kataoka E."/>
            <person name="Keightley P.D."/>
            <person name="Kheradpour P."/>
            <person name="Kirkness E.F."/>
            <person name="Koerich L.B."/>
            <person name="Kristiansen K."/>
            <person name="Kudrna D."/>
            <person name="Kulathinal R.J."/>
            <person name="Kumar S."/>
            <person name="Kwok R."/>
            <person name="Lander E."/>
            <person name="Langley C.H."/>
            <person name="Lapoint R."/>
            <person name="Lazzaro B.P."/>
            <person name="Lee S.J."/>
            <person name="Levesque L."/>
            <person name="Li R."/>
            <person name="Lin C.F."/>
            <person name="Lin M.F."/>
            <person name="Lindblad-Toh K."/>
            <person name="Llopart A."/>
            <person name="Long M."/>
            <person name="Low L."/>
            <person name="Lozovsky E."/>
            <person name="Lu J."/>
            <person name="Luo M."/>
            <person name="Machado C.A."/>
            <person name="Makalowski W."/>
            <person name="Marzo M."/>
            <person name="Matsuda M."/>
            <person name="Matzkin L."/>
            <person name="McAllister B."/>
            <person name="McBride C.S."/>
            <person name="McKernan B."/>
            <person name="McKernan K."/>
            <person name="Mendez-Lago M."/>
            <person name="Minx P."/>
            <person name="Mollenhauer M.U."/>
            <person name="Montooth K."/>
            <person name="Mount S.M."/>
            <person name="Mu X."/>
            <person name="Myers E."/>
            <person name="Negre B."/>
            <person name="Newfeld S."/>
            <person name="Nielsen R."/>
            <person name="Noor M.A."/>
            <person name="O'Grady P."/>
            <person name="Pachter L."/>
            <person name="Papaceit M."/>
            <person name="Parisi M.J."/>
            <person name="Parisi M."/>
            <person name="Parts L."/>
            <person name="Pedersen J.S."/>
            <person name="Pesole G."/>
            <person name="Phillippy A.M."/>
            <person name="Ponting C.P."/>
            <person name="Pop M."/>
            <person name="Porcelli D."/>
            <person name="Powell J.R."/>
            <person name="Prohaska S."/>
            <person name="Pruitt K."/>
            <person name="Puig M."/>
            <person name="Quesneville H."/>
            <person name="Ram K.R."/>
            <person name="Rand D."/>
            <person name="Rasmussen M.D."/>
            <person name="Reed L.K."/>
            <person name="Reenan R."/>
            <person name="Reily A."/>
            <person name="Remington K.A."/>
            <person name="Rieger T.T."/>
            <person name="Ritchie M.G."/>
            <person name="Robin C."/>
            <person name="Rogers Y.H."/>
            <person name="Rohde C."/>
            <person name="Rozas J."/>
            <person name="Rubenfield M.J."/>
            <person name="Ruiz A."/>
            <person name="Russo S."/>
            <person name="Salzberg S.L."/>
            <person name="Sanchez-Gracia A."/>
            <person name="Saranga D.J."/>
            <person name="Sato H."/>
            <person name="Schaeffer S.W."/>
            <person name="Schatz M.C."/>
            <person name="Schlenke T."/>
            <person name="Schwartz R."/>
            <person name="Segarra C."/>
            <person name="Singh R.S."/>
            <person name="Sirot L."/>
            <person name="Sirota M."/>
            <person name="Sisneros N.B."/>
            <person name="Smith C.D."/>
            <person name="Smith T.F."/>
            <person name="Spieth J."/>
            <person name="Stage D.E."/>
            <person name="Stark A."/>
            <person name="Stephan W."/>
            <person name="Strausberg R.L."/>
            <person name="Strempel S."/>
            <person name="Sturgill D."/>
            <person name="Sutton G."/>
            <person name="Sutton G.G."/>
            <person name="Tao W."/>
            <person name="Teichmann S."/>
            <person name="Tobari Y.N."/>
            <person name="Tomimura Y."/>
            <person name="Tsolas J.M."/>
            <person name="Valente V.L."/>
            <person name="Venter E."/>
            <person name="Venter J.C."/>
            <person name="Vicario S."/>
            <person name="Vieira F.G."/>
            <person name="Vilella A.J."/>
            <person name="Villasante A."/>
            <person name="Walenz B."/>
            <person name="Wang J."/>
            <person name="Wasserman M."/>
            <person name="Watts T."/>
            <person name="Wilson D."/>
            <person name="Wilson R.K."/>
            <person name="Wing R.A."/>
            <person name="Wolfner M.F."/>
            <person name="Wong A."/>
            <person name="Wong G.K."/>
            <person name="Wu C.I."/>
            <person name="Wu G."/>
            <person name="Yamamoto D."/>
            <person name="Yang H.P."/>
            <person name="Yang S.P."/>
            <person name="Yorke J.A."/>
            <person name="Yoshida K."/>
            <person name="Zdobnov E."/>
            <person name="Zhang P."/>
            <person name="Zhang Y."/>
            <person name="Zimin A.V."/>
            <person name="Baldwin J."/>
            <person name="Abdouelleil A."/>
            <person name="Abdulkadir J."/>
            <person name="Abebe A."/>
            <person name="Abera B."/>
            <person name="Abreu J."/>
            <person name="Acer S.C."/>
            <person name="Aftuck L."/>
            <person name="Alexander A."/>
            <person name="An P."/>
            <person name="Anderson E."/>
            <person name="Anderson S."/>
            <person name="Arachi H."/>
            <person name="Azer M."/>
            <person name="Bachantsang P."/>
            <person name="Barry A."/>
            <person name="Bayul T."/>
            <person name="Berlin A."/>
            <person name="Bessette D."/>
            <person name="Bloom T."/>
            <person name="Blye J."/>
            <person name="Boguslavskiy L."/>
            <person name="Bonnet C."/>
            <person name="Boukhgalter B."/>
            <person name="Bourzgui I."/>
            <person name="Brown A."/>
            <person name="Cahill P."/>
            <person name="Channer S."/>
            <person name="Cheshatsang Y."/>
            <person name="Chuda L."/>
            <person name="Citroen M."/>
            <person name="Collymore A."/>
            <person name="Cooke P."/>
            <person name="Costello M."/>
            <person name="D'Aco K."/>
            <person name="Daza R."/>
            <person name="De Haan G."/>
            <person name="DeGray S."/>
            <person name="DeMaso C."/>
            <person name="Dhargay N."/>
            <person name="Dooley K."/>
            <person name="Dooley E."/>
            <person name="Doricent M."/>
            <person name="Dorje P."/>
            <person name="Dorjee K."/>
            <person name="Dupes A."/>
            <person name="Elong R."/>
            <person name="Falk J."/>
            <person name="Farina A."/>
            <person name="Faro S."/>
            <person name="Ferguson D."/>
            <person name="Fisher S."/>
            <person name="Foley C.D."/>
            <person name="Franke A."/>
            <person name="Friedrich D."/>
            <person name="Gadbois L."/>
            <person name="Gearin G."/>
            <person name="Gearin C.R."/>
            <person name="Giannoukos G."/>
            <person name="Goode T."/>
            <person name="Graham J."/>
            <person name="Grandbois E."/>
            <person name="Grewal S."/>
            <person name="Gyaltsen K."/>
            <person name="Hafez N."/>
            <person name="Hagos B."/>
            <person name="Hall J."/>
            <person name="Henson C."/>
            <person name="Hollinger A."/>
            <person name="Honan T."/>
            <person name="Huard M.D."/>
            <person name="Hughes L."/>
            <person name="Hurhula B."/>
            <person name="Husby M.E."/>
            <person name="Kamat A."/>
            <person name="Kanga B."/>
            <person name="Kashin S."/>
            <person name="Khazanovich D."/>
            <person name="Kisner P."/>
            <person name="Lance K."/>
            <person name="Lara M."/>
            <person name="Lee W."/>
            <person name="Lennon N."/>
            <person name="Letendre F."/>
            <person name="LeVine R."/>
            <person name="Lipovsky A."/>
            <person name="Liu X."/>
            <person name="Liu J."/>
            <person name="Liu S."/>
            <person name="Lokyitsang T."/>
            <person name="Lokyitsang Y."/>
            <person name="Lubonja R."/>
            <person name="Lui A."/>
            <person name="MacDonald P."/>
            <person name="Magnisalis V."/>
            <person name="Maru K."/>
            <person name="Matthews C."/>
            <person name="McCusker W."/>
            <person name="McDonough S."/>
            <person name="Mehta T."/>
            <person name="Meldrim J."/>
            <person name="Meneus L."/>
            <person name="Mihai O."/>
            <person name="Mihalev A."/>
            <person name="Mihova T."/>
            <person name="Mittelman R."/>
            <person name="Mlenga V."/>
            <person name="Montmayeur A."/>
            <person name="Mulrain L."/>
            <person name="Navidi A."/>
            <person name="Naylor J."/>
            <person name="Negash T."/>
            <person name="Nguyen T."/>
            <person name="Nguyen N."/>
            <person name="Nicol R."/>
            <person name="Norbu C."/>
            <person name="Norbu N."/>
            <person name="Novod N."/>
            <person name="O'Neill B."/>
            <person name="Osman S."/>
            <person name="Markiewicz E."/>
            <person name="Oyono O.L."/>
            <person name="Patti C."/>
            <person name="Phunkhang P."/>
            <person name="Pierre F."/>
            <person name="Priest M."/>
            <person name="Raghuraman S."/>
            <person name="Rege F."/>
            <person name="Reyes R."/>
            <person name="Rise C."/>
            <person name="Rogov P."/>
            <person name="Ross K."/>
            <person name="Ryan E."/>
            <person name="Settipalli S."/>
            <person name="Shea T."/>
            <person name="Sherpa N."/>
            <person name="Shi L."/>
            <person name="Shih D."/>
            <person name="Sparrow T."/>
            <person name="Spaulding J."/>
            <person name="Stalker J."/>
            <person name="Stange-Thomann N."/>
            <person name="Stavropoulos S."/>
            <person name="Stone C."/>
            <person name="Strader C."/>
            <person name="Tesfaye S."/>
            <person name="Thomson T."/>
            <person name="Thoulutsang Y."/>
            <person name="Thoulutsang D."/>
            <person name="Topham K."/>
            <person name="Topping I."/>
            <person name="Tsamla T."/>
            <person name="Vassiliev H."/>
            <person name="Vo A."/>
            <person name="Wangchuk T."/>
            <person name="Wangdi T."/>
            <person name="Weiand M."/>
            <person name="Wilkinson J."/>
            <person name="Wilson A."/>
            <person name="Yadav S."/>
            <person name="Young G."/>
            <person name="Yu Q."/>
            <person name="Zembek L."/>
            <person name="Zhong D."/>
            <person name="Zimmer A."/>
            <person name="Zwirko Z."/>
            <person name="Jaffe D.B."/>
            <person name="Alvarez P."/>
            <person name="Brockman W."/>
            <person name="Butler J."/>
            <person name="Chin C."/>
            <person name="Gnerre S."/>
            <person name="Grabherr M."/>
            <person name="Kleber M."/>
            <person name="Mauceli E."/>
            <person name="MacCallum I."/>
        </authorList>
    </citation>
    <scope>NUCLEOTIDE SEQUENCE [LARGE SCALE GENOMIC DNA]</scope>
    <source>
        <strain evidence="4">Tucson 15287-2541.00</strain>
    </source>
</reference>
<dbReference type="InterPro" id="IPR032145">
    <property type="entry name" value="DUF4818"/>
</dbReference>
<evidence type="ECO:0000256" key="1">
    <source>
        <dbReference type="SAM" id="MobiDB-lite"/>
    </source>
</evidence>
<dbReference type="KEGG" id="dgr:6566866"/>
<evidence type="ECO:0000313" key="3">
    <source>
        <dbReference type="EMBL" id="EDV98945.1"/>
    </source>
</evidence>
<feature type="transmembrane region" description="Helical" evidence="2">
    <location>
        <begin position="112"/>
        <end position="132"/>
    </location>
</feature>
<evidence type="ECO:0000256" key="2">
    <source>
        <dbReference type="SAM" id="Phobius"/>
    </source>
</evidence>
<dbReference type="eggNOG" id="ENOG502TCGZ">
    <property type="taxonomic scope" value="Eukaryota"/>
</dbReference>
<protein>
    <submittedName>
        <fullName evidence="3">GH13323</fullName>
    </submittedName>
</protein>
<feature type="transmembrane region" description="Helical" evidence="2">
    <location>
        <begin position="34"/>
        <end position="54"/>
    </location>
</feature>
<dbReference type="EMBL" id="CH916372">
    <property type="protein sequence ID" value="EDV98945.1"/>
    <property type="molecule type" value="Genomic_DNA"/>
</dbReference>
<feature type="compositionally biased region" description="Acidic residues" evidence="1">
    <location>
        <begin position="182"/>
        <end position="202"/>
    </location>
</feature>
<dbReference type="Proteomes" id="UP000001070">
    <property type="component" value="Unassembled WGS sequence"/>
</dbReference>
<keyword evidence="4" id="KW-1185">Reference proteome</keyword>
<proteinExistence type="predicted"/>
<gene>
    <name evidence="3" type="primary">Dgri\GH13323</name>
    <name evidence="3" type="ORF">Dgri_GH13323</name>
</gene>
<dbReference type="PhylomeDB" id="B4JPW5"/>
<dbReference type="OMA" id="RRFMHMA"/>
<keyword evidence="2" id="KW-1133">Transmembrane helix</keyword>
<dbReference type="Pfam" id="PF16089">
    <property type="entry name" value="DUF4818"/>
    <property type="match status" value="1"/>
</dbReference>
<keyword evidence="2" id="KW-0812">Transmembrane</keyword>
<keyword evidence="2" id="KW-0472">Membrane</keyword>
<dbReference type="OrthoDB" id="7964216at2759"/>
<evidence type="ECO:0000313" key="4">
    <source>
        <dbReference type="Proteomes" id="UP000001070"/>
    </source>
</evidence>
<organism evidence="4">
    <name type="scientific">Drosophila grimshawi</name>
    <name type="common">Hawaiian fruit fly</name>
    <name type="synonym">Idiomyia grimshawi</name>
    <dbReference type="NCBI Taxonomy" id="7222"/>
    <lineage>
        <taxon>Eukaryota</taxon>
        <taxon>Metazoa</taxon>
        <taxon>Ecdysozoa</taxon>
        <taxon>Arthropoda</taxon>
        <taxon>Hexapoda</taxon>
        <taxon>Insecta</taxon>
        <taxon>Pterygota</taxon>
        <taxon>Neoptera</taxon>
        <taxon>Endopterygota</taxon>
        <taxon>Diptera</taxon>
        <taxon>Brachycera</taxon>
        <taxon>Muscomorpha</taxon>
        <taxon>Ephydroidea</taxon>
        <taxon>Drosophilidae</taxon>
        <taxon>Drosophila</taxon>
        <taxon>Hawaiian Drosophila</taxon>
    </lineage>
</organism>